<organism evidence="1 2">
    <name type="scientific">Phreatobacter stygius</name>
    <dbReference type="NCBI Taxonomy" id="1940610"/>
    <lineage>
        <taxon>Bacteria</taxon>
        <taxon>Pseudomonadati</taxon>
        <taxon>Pseudomonadota</taxon>
        <taxon>Alphaproteobacteria</taxon>
        <taxon>Hyphomicrobiales</taxon>
        <taxon>Phreatobacteraceae</taxon>
        <taxon>Phreatobacter</taxon>
    </lineage>
</organism>
<dbReference type="OrthoDB" id="8454620at2"/>
<proteinExistence type="predicted"/>
<accession>A0A4D7AZG8</accession>
<evidence type="ECO:0000313" key="2">
    <source>
        <dbReference type="Proteomes" id="UP000298781"/>
    </source>
</evidence>
<dbReference type="KEGG" id="pstg:E8M01_16900"/>
<reference evidence="1 2" key="1">
    <citation type="submission" date="2019-04" db="EMBL/GenBank/DDBJ databases">
        <title>Phreatobacter aquaticus sp. nov.</title>
        <authorList>
            <person name="Choi A."/>
        </authorList>
    </citation>
    <scope>NUCLEOTIDE SEQUENCE [LARGE SCALE GENOMIC DNA]</scope>
    <source>
        <strain evidence="1 2">KCTC 52518</strain>
    </source>
</reference>
<keyword evidence="2" id="KW-1185">Reference proteome</keyword>
<dbReference type="AlphaFoldDB" id="A0A4D7AZG8"/>
<sequence>MSQAIRRSGAQAPHLFIVGPCSHGLWTARDLDGSAEGVFRTRKDAIRFALVEGGHDNVVTLSTEPIEPSFMRGTS</sequence>
<dbReference type="RefSeq" id="WP_136961187.1">
    <property type="nucleotide sequence ID" value="NZ_CP039690.1"/>
</dbReference>
<name>A0A4D7AZG8_9HYPH</name>
<protein>
    <submittedName>
        <fullName evidence="1">RAG2 PHD domain containing protein</fullName>
    </submittedName>
</protein>
<evidence type="ECO:0000313" key="1">
    <source>
        <dbReference type="EMBL" id="QCI65741.1"/>
    </source>
</evidence>
<gene>
    <name evidence="1" type="ORF">E8M01_16900</name>
</gene>
<dbReference type="EMBL" id="CP039690">
    <property type="protein sequence ID" value="QCI65741.1"/>
    <property type="molecule type" value="Genomic_DNA"/>
</dbReference>
<dbReference type="Proteomes" id="UP000298781">
    <property type="component" value="Chromosome"/>
</dbReference>